<evidence type="ECO:0000313" key="2">
    <source>
        <dbReference type="Proteomes" id="UP000030655"/>
    </source>
</evidence>
<proteinExistence type="predicted"/>
<dbReference type="OrthoDB" id="10408352at2759"/>
<reference evidence="1 2" key="2">
    <citation type="submission" date="2014-03" db="EMBL/GenBank/DDBJ databases">
        <title>The Genome Sequence of Anncaliia algerae insect isolate PRA339.</title>
        <authorList>
            <consortium name="The Broad Institute Genome Sequencing Platform"/>
            <consortium name="The Broad Institute Genome Sequencing Center for Infectious Disease"/>
            <person name="Cuomo C."/>
            <person name="Becnel J."/>
            <person name="Sanscrainte N."/>
            <person name="Walker B."/>
            <person name="Young S.K."/>
            <person name="Zeng Q."/>
            <person name="Gargeya S."/>
            <person name="Fitzgerald M."/>
            <person name="Haas B."/>
            <person name="Abouelleil A."/>
            <person name="Alvarado L."/>
            <person name="Arachchi H.M."/>
            <person name="Berlin A.M."/>
            <person name="Chapman S.B."/>
            <person name="Dewar J."/>
            <person name="Goldberg J."/>
            <person name="Griggs A."/>
            <person name="Gujja S."/>
            <person name="Hansen M."/>
            <person name="Howarth C."/>
            <person name="Imamovic A."/>
            <person name="Larimer J."/>
            <person name="McCowan C."/>
            <person name="Murphy C."/>
            <person name="Neiman D."/>
            <person name="Pearson M."/>
            <person name="Priest M."/>
            <person name="Roberts A."/>
            <person name="Saif S."/>
            <person name="Shea T."/>
            <person name="Sisk P."/>
            <person name="Sykes S."/>
            <person name="Wortman J."/>
            <person name="Nusbaum C."/>
            <person name="Birren B."/>
        </authorList>
    </citation>
    <scope>NUCLEOTIDE SEQUENCE [LARGE SCALE GENOMIC DNA]</scope>
    <source>
        <strain evidence="1 2">PRA339</strain>
    </source>
</reference>
<protein>
    <submittedName>
        <fullName evidence="1">Uncharacterized protein</fullName>
    </submittedName>
</protein>
<dbReference type="HOGENOM" id="CLU_2399241_0_0_1"/>
<gene>
    <name evidence="1" type="ORF">H312_02192</name>
</gene>
<dbReference type="VEuPathDB" id="MicrosporidiaDB:H312_02192"/>
<organism evidence="1 2">
    <name type="scientific">Anncaliia algerae PRA339</name>
    <dbReference type="NCBI Taxonomy" id="1288291"/>
    <lineage>
        <taxon>Eukaryota</taxon>
        <taxon>Fungi</taxon>
        <taxon>Fungi incertae sedis</taxon>
        <taxon>Microsporidia</taxon>
        <taxon>Tubulinosematoidea</taxon>
        <taxon>Tubulinosematidae</taxon>
        <taxon>Anncaliia</taxon>
    </lineage>
</organism>
<dbReference type="AlphaFoldDB" id="A0A059EZB4"/>
<sequence>MIDKNNSTFLPEEYNYNENQSSLNNKIIRITNAIIRMRTIFEILIILKSLYSFINYNEAYYFFTLIFHKTLGSDMKLHLLDTQCSLNPHILLS</sequence>
<name>A0A059EZB4_9MICR</name>
<keyword evidence="2" id="KW-1185">Reference proteome</keyword>
<accession>A0A059EZB4</accession>
<evidence type="ECO:0000313" key="1">
    <source>
        <dbReference type="EMBL" id="KCZ80398.1"/>
    </source>
</evidence>
<reference evidence="2" key="1">
    <citation type="submission" date="2013-02" db="EMBL/GenBank/DDBJ databases">
        <authorList>
            <consortium name="The Broad Institute Genome Sequencing Platform"/>
            <person name="Cuomo C."/>
            <person name="Becnel J."/>
            <person name="Sanscrainte N."/>
            <person name="Walker B."/>
            <person name="Young S.K."/>
            <person name="Zeng Q."/>
            <person name="Gargeya S."/>
            <person name="Fitzgerald M."/>
            <person name="Haas B."/>
            <person name="Abouelleil A."/>
            <person name="Alvarado L."/>
            <person name="Arachchi H.M."/>
            <person name="Berlin A.M."/>
            <person name="Chapman S.B."/>
            <person name="Dewar J."/>
            <person name="Goldberg J."/>
            <person name="Griggs A."/>
            <person name="Gujja S."/>
            <person name="Hansen M."/>
            <person name="Howarth C."/>
            <person name="Imamovic A."/>
            <person name="Larimer J."/>
            <person name="McCowan C."/>
            <person name="Murphy C."/>
            <person name="Neiman D."/>
            <person name="Pearson M."/>
            <person name="Priest M."/>
            <person name="Roberts A."/>
            <person name="Saif S."/>
            <person name="Shea T."/>
            <person name="Sisk P."/>
            <person name="Sykes S."/>
            <person name="Wortman J."/>
            <person name="Nusbaum C."/>
            <person name="Birren B."/>
        </authorList>
    </citation>
    <scope>NUCLEOTIDE SEQUENCE [LARGE SCALE GENOMIC DNA]</scope>
    <source>
        <strain evidence="2">PRA339</strain>
    </source>
</reference>
<dbReference type="Proteomes" id="UP000030655">
    <property type="component" value="Unassembled WGS sequence"/>
</dbReference>
<dbReference type="EMBL" id="KK365183">
    <property type="protein sequence ID" value="KCZ80398.1"/>
    <property type="molecule type" value="Genomic_DNA"/>
</dbReference>